<dbReference type="GO" id="GO:0030288">
    <property type="term" value="C:outer membrane-bounded periplasmic space"/>
    <property type="evidence" value="ECO:0007669"/>
    <property type="project" value="TreeGrafter"/>
</dbReference>
<protein>
    <submittedName>
        <fullName evidence="2">5'-nucleotidase-like protein</fullName>
    </submittedName>
</protein>
<evidence type="ECO:0000313" key="2">
    <source>
        <dbReference type="EMBL" id="RAK25045.1"/>
    </source>
</evidence>
<dbReference type="Gene3D" id="3.90.780.10">
    <property type="entry name" value="5'-Nucleotidase, C-terminal domain"/>
    <property type="match status" value="1"/>
</dbReference>
<evidence type="ECO:0000313" key="3">
    <source>
        <dbReference type="Proteomes" id="UP000249620"/>
    </source>
</evidence>
<dbReference type="Proteomes" id="UP000249620">
    <property type="component" value="Unassembled WGS sequence"/>
</dbReference>
<feature type="domain" description="5'-Nucleotidase C-terminal" evidence="1">
    <location>
        <begin position="86"/>
        <end position="226"/>
    </location>
</feature>
<dbReference type="Pfam" id="PF02872">
    <property type="entry name" value="5_nucleotid_C"/>
    <property type="match status" value="1"/>
</dbReference>
<dbReference type="PANTHER" id="PTHR11575">
    <property type="entry name" value="5'-NUCLEOTIDASE-RELATED"/>
    <property type="match status" value="1"/>
</dbReference>
<dbReference type="PROSITE" id="PS51257">
    <property type="entry name" value="PROKAR_LIPOPROTEIN"/>
    <property type="match status" value="1"/>
</dbReference>
<name>A0A327YZ60_9FLAO</name>
<proteinExistence type="predicted"/>
<dbReference type="EMBL" id="QLMI01000001">
    <property type="protein sequence ID" value="RAK25045.1"/>
    <property type="molecule type" value="Genomic_DNA"/>
</dbReference>
<dbReference type="OrthoDB" id="4762412at2"/>
<sequence>MLVNVKKNTISFGFFVILLTFNLFISCKSTSSYQTTKIEGKKIGVTNEKGENEAIATYVKPYSDNINKDLNSVLAYCPETQDKSKGTWQSNIGNLLAEITFELGNLVFQKRENKTIDVCLLNHGGIRAVIPKGNVTTRTAFEVMPFENSLIVVGLTGKEIKTLAEYIIKEKKPHPLYGMKIYIDKSTSAINKIEINNQPLDENRIYYVGTSDYLANGGDNMTFFKESKIKFDMEYKLRNMMIDYFKKVDTIPNITTEKIILE</sequence>
<keyword evidence="3" id="KW-1185">Reference proteome</keyword>
<dbReference type="PRINTS" id="PR01607">
    <property type="entry name" value="APYRASEFAMLY"/>
</dbReference>
<dbReference type="SUPFAM" id="SSF55816">
    <property type="entry name" value="5'-nucleotidase (syn. UDP-sugar hydrolase), C-terminal domain"/>
    <property type="match status" value="1"/>
</dbReference>
<dbReference type="AlphaFoldDB" id="A0A327YZ60"/>
<dbReference type="InterPro" id="IPR036907">
    <property type="entry name" value="5'-Nucleotdase_C_sf"/>
</dbReference>
<dbReference type="InterPro" id="IPR008334">
    <property type="entry name" value="5'-Nucleotdase_C"/>
</dbReference>
<dbReference type="PANTHER" id="PTHR11575:SF24">
    <property type="entry name" value="5'-NUCLEOTIDASE"/>
    <property type="match status" value="1"/>
</dbReference>
<dbReference type="GO" id="GO:0009166">
    <property type="term" value="P:nucleotide catabolic process"/>
    <property type="evidence" value="ECO:0007669"/>
    <property type="project" value="InterPro"/>
</dbReference>
<accession>A0A327YZ60</accession>
<reference evidence="2 3" key="1">
    <citation type="submission" date="2018-06" db="EMBL/GenBank/DDBJ databases">
        <title>Genomic Encyclopedia of Type Strains, Phase III (KMG-III): the genomes of soil and plant-associated and newly described type strains.</title>
        <authorList>
            <person name="Whitman W."/>
        </authorList>
    </citation>
    <scope>NUCLEOTIDE SEQUENCE [LARGE SCALE GENOMIC DNA]</scope>
    <source>
        <strain evidence="2 3">CGMCC 1.12398</strain>
    </source>
</reference>
<dbReference type="InterPro" id="IPR006179">
    <property type="entry name" value="5_nucleotidase/apyrase"/>
</dbReference>
<gene>
    <name evidence="2" type="ORF">B0I03_101205</name>
</gene>
<comment type="caution">
    <text evidence="2">The sequence shown here is derived from an EMBL/GenBank/DDBJ whole genome shotgun (WGS) entry which is preliminary data.</text>
</comment>
<dbReference type="RefSeq" id="WP_111565624.1">
    <property type="nucleotide sequence ID" value="NZ_QLMI01000001.1"/>
</dbReference>
<organism evidence="2 3">
    <name type="scientific">Flavobacterium aquaticum</name>
    <dbReference type="NCBI Taxonomy" id="1236486"/>
    <lineage>
        <taxon>Bacteria</taxon>
        <taxon>Pseudomonadati</taxon>
        <taxon>Bacteroidota</taxon>
        <taxon>Flavobacteriia</taxon>
        <taxon>Flavobacteriales</taxon>
        <taxon>Flavobacteriaceae</taxon>
        <taxon>Flavobacterium</taxon>
    </lineage>
</organism>
<evidence type="ECO:0000259" key="1">
    <source>
        <dbReference type="Pfam" id="PF02872"/>
    </source>
</evidence>
<dbReference type="GO" id="GO:0016787">
    <property type="term" value="F:hydrolase activity"/>
    <property type="evidence" value="ECO:0007669"/>
    <property type="project" value="InterPro"/>
</dbReference>